<dbReference type="PANTHER" id="PTHR48111">
    <property type="entry name" value="REGULATOR OF RPOS"/>
    <property type="match status" value="1"/>
</dbReference>
<gene>
    <name evidence="11" type="ORF">B2M27_10535</name>
    <name evidence="10" type="ORF">I8531_003964</name>
</gene>
<dbReference type="GO" id="GO:0005829">
    <property type="term" value="C:cytosol"/>
    <property type="evidence" value="ECO:0007669"/>
    <property type="project" value="TreeGrafter"/>
</dbReference>
<keyword evidence="12" id="KW-1185">Reference proteome</keyword>
<keyword evidence="2" id="KW-0902">Two-component regulatory system</keyword>
<dbReference type="Pfam" id="PF00072">
    <property type="entry name" value="Response_reg"/>
    <property type="match status" value="1"/>
</dbReference>
<evidence type="ECO:0000256" key="6">
    <source>
        <dbReference type="PROSITE-ProRule" id="PRU00169"/>
    </source>
</evidence>
<feature type="DNA-binding region" description="OmpR/PhoB-type" evidence="7">
    <location>
        <begin position="128"/>
        <end position="227"/>
    </location>
</feature>
<evidence type="ECO:0000256" key="3">
    <source>
        <dbReference type="ARBA" id="ARBA00023015"/>
    </source>
</evidence>
<feature type="modified residue" description="4-aspartylphosphate" evidence="6">
    <location>
        <position position="51"/>
    </location>
</feature>
<dbReference type="InterPro" id="IPR039420">
    <property type="entry name" value="WalR-like"/>
</dbReference>
<evidence type="ECO:0000256" key="5">
    <source>
        <dbReference type="ARBA" id="ARBA00023163"/>
    </source>
</evidence>
<reference evidence="11 12" key="1">
    <citation type="submission" date="2017-02" db="EMBL/GenBank/DDBJ databases">
        <title>Draft genome sequence of a Kluyvera intermedia isolate from a patient with a pancreatic abscess.</title>
        <authorList>
            <person name="Thele R."/>
        </authorList>
    </citation>
    <scope>NUCLEOTIDE SEQUENCE [LARGE SCALE GENOMIC DNA]</scope>
    <source>
        <strain evidence="11 12">FOSA7093</strain>
    </source>
</reference>
<dbReference type="InterPro" id="IPR001789">
    <property type="entry name" value="Sig_transdc_resp-reg_receiver"/>
</dbReference>
<dbReference type="FunFam" id="3.40.50.2300:FF:000001">
    <property type="entry name" value="DNA-binding response regulator PhoB"/>
    <property type="match status" value="1"/>
</dbReference>
<keyword evidence="5" id="KW-0804">Transcription</keyword>
<dbReference type="Proteomes" id="UP000867740">
    <property type="component" value="Unassembled WGS sequence"/>
</dbReference>
<dbReference type="RefSeq" id="WP_047372409.1">
    <property type="nucleotide sequence ID" value="NZ_CABMNU010000005.1"/>
</dbReference>
<dbReference type="SUPFAM" id="SSF46894">
    <property type="entry name" value="C-terminal effector domain of the bipartite response regulators"/>
    <property type="match status" value="1"/>
</dbReference>
<organism evidence="10 13">
    <name type="scientific">Kluyvera intermedia</name>
    <name type="common">Enterobacter intermedius</name>
    <dbReference type="NCBI Taxonomy" id="61648"/>
    <lineage>
        <taxon>Bacteria</taxon>
        <taxon>Pseudomonadati</taxon>
        <taxon>Pseudomonadota</taxon>
        <taxon>Gammaproteobacteria</taxon>
        <taxon>Enterobacterales</taxon>
        <taxon>Enterobacteriaceae</taxon>
        <taxon>Kluyvera</taxon>
    </lineage>
</organism>
<dbReference type="GO" id="GO:0006355">
    <property type="term" value="P:regulation of DNA-templated transcription"/>
    <property type="evidence" value="ECO:0007669"/>
    <property type="project" value="InterPro"/>
</dbReference>
<accession>A0A9P3T9S1</accession>
<reference evidence="10" key="3">
    <citation type="submission" date="2020-10" db="EMBL/GenBank/DDBJ databases">
        <authorList>
            <consortium name="NCBI Pathogen Detection Project"/>
        </authorList>
    </citation>
    <scope>NUCLEOTIDE SEQUENCE</scope>
    <source>
        <strain evidence="10">CAVp300</strain>
    </source>
</reference>
<dbReference type="SUPFAM" id="SSF52172">
    <property type="entry name" value="CheY-like"/>
    <property type="match status" value="1"/>
</dbReference>
<proteinExistence type="predicted"/>
<dbReference type="GO" id="GO:0032993">
    <property type="term" value="C:protein-DNA complex"/>
    <property type="evidence" value="ECO:0007669"/>
    <property type="project" value="TreeGrafter"/>
</dbReference>
<dbReference type="SMART" id="SM00448">
    <property type="entry name" value="REC"/>
    <property type="match status" value="1"/>
</dbReference>
<evidence type="ECO:0000256" key="1">
    <source>
        <dbReference type="ARBA" id="ARBA00022553"/>
    </source>
</evidence>
<dbReference type="Gene3D" id="6.10.250.690">
    <property type="match status" value="1"/>
</dbReference>
<comment type="caution">
    <text evidence="10">The sequence shown here is derived from an EMBL/GenBank/DDBJ whole genome shotgun (WGS) entry which is preliminary data.</text>
</comment>
<evidence type="ECO:0000313" key="13">
    <source>
        <dbReference type="Proteomes" id="UP000867740"/>
    </source>
</evidence>
<dbReference type="Gene3D" id="3.40.50.2300">
    <property type="match status" value="1"/>
</dbReference>
<keyword evidence="4 7" id="KW-0238">DNA-binding</keyword>
<dbReference type="InterPro" id="IPR036388">
    <property type="entry name" value="WH-like_DNA-bd_sf"/>
</dbReference>
<dbReference type="AlphaFoldDB" id="A0A9P3T9S1"/>
<protein>
    <submittedName>
        <fullName evidence="11">DNA-binding response regulator</fullName>
    </submittedName>
    <submittedName>
        <fullName evidence="10">Response regulator transcription factor</fullName>
    </submittedName>
</protein>
<evidence type="ECO:0000259" key="8">
    <source>
        <dbReference type="PROSITE" id="PS50110"/>
    </source>
</evidence>
<dbReference type="SMART" id="SM00862">
    <property type="entry name" value="Trans_reg_C"/>
    <property type="match status" value="1"/>
</dbReference>
<dbReference type="InterPro" id="IPR011006">
    <property type="entry name" value="CheY-like_superfamily"/>
</dbReference>
<keyword evidence="1 6" id="KW-0597">Phosphoprotein</keyword>
<dbReference type="PROSITE" id="PS51755">
    <property type="entry name" value="OMPR_PHOB"/>
    <property type="match status" value="1"/>
</dbReference>
<evidence type="ECO:0000256" key="2">
    <source>
        <dbReference type="ARBA" id="ARBA00023012"/>
    </source>
</evidence>
<evidence type="ECO:0000313" key="12">
    <source>
        <dbReference type="Proteomes" id="UP000192521"/>
    </source>
</evidence>
<name>A0A9P3T9S1_KLUIN</name>
<reference evidence="10" key="2">
    <citation type="journal article" date="2018" name="Genome Biol.">
        <title>SKESA: strategic k-mer extension for scrupulous assemblies.</title>
        <authorList>
            <person name="Souvorov A."/>
            <person name="Agarwala R."/>
            <person name="Lipman D.J."/>
        </authorList>
    </citation>
    <scope>NUCLEOTIDE SEQUENCE</scope>
    <source>
        <strain evidence="10">CAVp300</strain>
    </source>
</reference>
<dbReference type="Proteomes" id="UP000192521">
    <property type="component" value="Unassembled WGS sequence"/>
</dbReference>
<dbReference type="GO" id="GO:0000976">
    <property type="term" value="F:transcription cis-regulatory region binding"/>
    <property type="evidence" value="ECO:0007669"/>
    <property type="project" value="TreeGrafter"/>
</dbReference>
<dbReference type="CDD" id="cd17574">
    <property type="entry name" value="REC_OmpR"/>
    <property type="match status" value="1"/>
</dbReference>
<evidence type="ECO:0000256" key="7">
    <source>
        <dbReference type="PROSITE-ProRule" id="PRU01091"/>
    </source>
</evidence>
<evidence type="ECO:0000313" key="11">
    <source>
        <dbReference type="EMBL" id="ORJ50443.1"/>
    </source>
</evidence>
<feature type="domain" description="OmpR/PhoB-type" evidence="9">
    <location>
        <begin position="128"/>
        <end position="227"/>
    </location>
</feature>
<dbReference type="CDD" id="cd00383">
    <property type="entry name" value="trans_reg_C"/>
    <property type="match status" value="1"/>
</dbReference>
<evidence type="ECO:0000259" key="9">
    <source>
        <dbReference type="PROSITE" id="PS51755"/>
    </source>
</evidence>
<dbReference type="PROSITE" id="PS50110">
    <property type="entry name" value="RESPONSE_REGULATORY"/>
    <property type="match status" value="1"/>
</dbReference>
<evidence type="ECO:0000313" key="10">
    <source>
        <dbReference type="EMBL" id="HAT3583617.1"/>
    </source>
</evidence>
<feature type="domain" description="Response regulatory" evidence="8">
    <location>
        <begin position="2"/>
        <end position="116"/>
    </location>
</feature>
<dbReference type="Pfam" id="PF00486">
    <property type="entry name" value="Trans_reg_C"/>
    <property type="match status" value="1"/>
</dbReference>
<dbReference type="EMBL" id="DACSUM010000038">
    <property type="protein sequence ID" value="HAT3583617.1"/>
    <property type="molecule type" value="Genomic_DNA"/>
</dbReference>
<sequence>MKILIAEDDANIRQGLVDALAREGYTLIAAPDGRAALTSYHRDMPDFVLLDIMMPEMDGYAVCREIRRHNEHIPIVFLSAKDEEIDRVVGLELGADDYISKPFGIHELRARIKTIARRCLSHNAPQPNLCFPFGDLTVFPNELCAKRGEQKLELTLREVRILSCLYSNKNQVVTRDMLFDAAWGYDYFPNSRTLDQHISRLRKVIELDSSHPQLIRTVHGIGYRYQVQT</sequence>
<keyword evidence="3" id="KW-0805">Transcription regulation</keyword>
<dbReference type="PANTHER" id="PTHR48111:SF11">
    <property type="entry name" value="TWO-COMPONENT RESPONSE REGULATOR"/>
    <property type="match status" value="1"/>
</dbReference>
<dbReference type="EMBL" id="MWPR01000012">
    <property type="protein sequence ID" value="ORJ50443.1"/>
    <property type="molecule type" value="Genomic_DNA"/>
</dbReference>
<dbReference type="Gene3D" id="1.10.10.10">
    <property type="entry name" value="Winged helix-like DNA-binding domain superfamily/Winged helix DNA-binding domain"/>
    <property type="match status" value="1"/>
</dbReference>
<dbReference type="GO" id="GO:0000156">
    <property type="term" value="F:phosphorelay response regulator activity"/>
    <property type="evidence" value="ECO:0007669"/>
    <property type="project" value="TreeGrafter"/>
</dbReference>
<dbReference type="OrthoDB" id="9802426at2"/>
<evidence type="ECO:0000256" key="4">
    <source>
        <dbReference type="ARBA" id="ARBA00023125"/>
    </source>
</evidence>
<dbReference type="InterPro" id="IPR016032">
    <property type="entry name" value="Sig_transdc_resp-reg_C-effctor"/>
</dbReference>
<dbReference type="InterPro" id="IPR001867">
    <property type="entry name" value="OmpR/PhoB-type_DNA-bd"/>
</dbReference>